<evidence type="ECO:0000313" key="3">
    <source>
        <dbReference type="Proteomes" id="UP000271925"/>
    </source>
</evidence>
<dbReference type="InterPro" id="IPR025411">
    <property type="entry name" value="DUF4136"/>
</dbReference>
<dbReference type="Proteomes" id="UP000271925">
    <property type="component" value="Unassembled WGS sequence"/>
</dbReference>
<dbReference type="Pfam" id="PF13590">
    <property type="entry name" value="DUF4136"/>
    <property type="match status" value="1"/>
</dbReference>
<protein>
    <submittedName>
        <fullName evidence="2">DUF4136 domain-containing protein</fullName>
    </submittedName>
</protein>
<evidence type="ECO:0000313" key="2">
    <source>
        <dbReference type="EMBL" id="RRB02180.1"/>
    </source>
</evidence>
<proteinExistence type="predicted"/>
<accession>A0A3P1BM30</accession>
<feature type="domain" description="DUF4136" evidence="1">
    <location>
        <begin position="42"/>
        <end position="207"/>
    </location>
</feature>
<dbReference type="PROSITE" id="PS51257">
    <property type="entry name" value="PROKAR_LIPOPROTEIN"/>
    <property type="match status" value="1"/>
</dbReference>
<evidence type="ECO:0000259" key="1">
    <source>
        <dbReference type="Pfam" id="PF13590"/>
    </source>
</evidence>
<dbReference type="AlphaFoldDB" id="A0A3P1BM30"/>
<reference evidence="2 3" key="1">
    <citation type="submission" date="2018-11" db="EMBL/GenBank/DDBJ databases">
        <authorList>
            <person name="Zhou Z."/>
            <person name="Wang G."/>
        </authorList>
    </citation>
    <scope>NUCLEOTIDE SEQUENCE [LARGE SCALE GENOMIC DNA]</scope>
    <source>
        <strain evidence="2 3">KCTC52004</strain>
    </source>
</reference>
<dbReference type="EMBL" id="RQJO01000009">
    <property type="protein sequence ID" value="RRB02180.1"/>
    <property type="molecule type" value="Genomic_DNA"/>
</dbReference>
<dbReference type="RefSeq" id="WP_124876344.1">
    <property type="nucleotide sequence ID" value="NZ_RQJO01000009.1"/>
</dbReference>
<comment type="caution">
    <text evidence="2">The sequence shown here is derived from an EMBL/GenBank/DDBJ whole genome shotgun (WGS) entry which is preliminary data.</text>
</comment>
<sequence length="216" mass="24028">MKTVFQILLWASISGGIGSGISSCRPDPLNDLTPEDSQVFITNHDRSVNFANYKTYSLPDSVVEVANDRQTVSMTPLDQRVLDKLATTMTGLGYQRVSGKDSSDLGVAVMKINNSYVGVTSNPYSSYYLNYWGYGGLGGYGGYSPYYPSYYSFYEVSDTYWLIQLIDLKHPNTADQKLNVVWQAQVRGNGIFDETSVDSIITSVFNQSTYLKGNKE</sequence>
<keyword evidence="3" id="KW-1185">Reference proteome</keyword>
<dbReference type="Gene3D" id="3.30.160.670">
    <property type="match status" value="1"/>
</dbReference>
<gene>
    <name evidence="2" type="ORF">EHT25_16995</name>
</gene>
<organism evidence="2 3">
    <name type="scientific">Larkinella rosea</name>
    <dbReference type="NCBI Taxonomy" id="2025312"/>
    <lineage>
        <taxon>Bacteria</taxon>
        <taxon>Pseudomonadati</taxon>
        <taxon>Bacteroidota</taxon>
        <taxon>Cytophagia</taxon>
        <taxon>Cytophagales</taxon>
        <taxon>Spirosomataceae</taxon>
        <taxon>Larkinella</taxon>
    </lineage>
</organism>
<name>A0A3P1BM30_9BACT</name>
<dbReference type="OrthoDB" id="959498at2"/>